<evidence type="ECO:0000259" key="1">
    <source>
        <dbReference type="Pfam" id="PF01738"/>
    </source>
</evidence>
<sequence length="206" mass="22477">MSHYHFREGKGRDIKAPVLFLFHGTGGDENQFFDLGVQLMAGARVIAVRGDVSEQGALRYFKRTGEGVYDMADLATRTQALSAFVRERLTEGEASAVVGLGYSNGANILAAMQFENPDLFGASVLMHPLIPFAPKPQPGLAGREVLITAGRQDQICPAEATERLGDYFRVQGSQTEIYYHAGGHEIVATEIGRIQQFLSHYSVLTA</sequence>
<dbReference type="InterPro" id="IPR029058">
    <property type="entry name" value="AB_hydrolase_fold"/>
</dbReference>
<dbReference type="Pfam" id="PF01738">
    <property type="entry name" value="DLH"/>
    <property type="match status" value="1"/>
</dbReference>
<dbReference type="Proteomes" id="UP001222118">
    <property type="component" value="Chromosome"/>
</dbReference>
<keyword evidence="2" id="KW-0378">Hydrolase</keyword>
<dbReference type="RefSeq" id="WP_282210336.1">
    <property type="nucleotide sequence ID" value="NZ_CP118247.1"/>
</dbReference>
<protein>
    <submittedName>
        <fullName evidence="2">Alpha/beta hydrolase</fullName>
    </submittedName>
</protein>
<dbReference type="GO" id="GO:0016787">
    <property type="term" value="F:hydrolase activity"/>
    <property type="evidence" value="ECO:0007669"/>
    <property type="project" value="UniProtKB-KW"/>
</dbReference>
<feature type="domain" description="Dienelactone hydrolase" evidence="1">
    <location>
        <begin position="80"/>
        <end position="182"/>
    </location>
</feature>
<accession>A0ABY7YVC7</accession>
<dbReference type="Gene3D" id="3.40.50.1820">
    <property type="entry name" value="alpha/beta hydrolase"/>
    <property type="match status" value="1"/>
</dbReference>
<dbReference type="SUPFAM" id="SSF53474">
    <property type="entry name" value="alpha/beta-Hydrolases"/>
    <property type="match status" value="1"/>
</dbReference>
<evidence type="ECO:0000313" key="2">
    <source>
        <dbReference type="EMBL" id="WDR04815.1"/>
    </source>
</evidence>
<gene>
    <name evidence="2" type="ORF">PSQ90_10875</name>
</gene>
<organism evidence="2 3">
    <name type="scientific">Devosia rhodophyticola</name>
    <dbReference type="NCBI Taxonomy" id="3026423"/>
    <lineage>
        <taxon>Bacteria</taxon>
        <taxon>Pseudomonadati</taxon>
        <taxon>Pseudomonadota</taxon>
        <taxon>Alphaproteobacteria</taxon>
        <taxon>Hyphomicrobiales</taxon>
        <taxon>Devosiaceae</taxon>
        <taxon>Devosia</taxon>
    </lineage>
</organism>
<keyword evidence="3" id="KW-1185">Reference proteome</keyword>
<name>A0ABY7YVC7_9HYPH</name>
<dbReference type="InterPro" id="IPR002925">
    <property type="entry name" value="Dienelactn_hydro"/>
</dbReference>
<evidence type="ECO:0000313" key="3">
    <source>
        <dbReference type="Proteomes" id="UP001222118"/>
    </source>
</evidence>
<proteinExistence type="predicted"/>
<reference evidence="2 3" key="1">
    <citation type="submission" date="2023-02" db="EMBL/GenBank/DDBJ databases">
        <title>Devosia chondri sp. nov., isolated from the phycosphere of marine algae.</title>
        <authorList>
            <person name="Kim J.M."/>
            <person name="Lee J.K."/>
            <person name="Choi B.J."/>
            <person name="Bayburt H."/>
            <person name="Jeon C.O."/>
        </authorList>
    </citation>
    <scope>NUCLEOTIDE SEQUENCE [LARGE SCALE GENOMIC DNA]</scope>
    <source>
        <strain evidence="2 3">G2-5</strain>
    </source>
</reference>
<dbReference type="EMBL" id="CP118247">
    <property type="protein sequence ID" value="WDR04815.1"/>
    <property type="molecule type" value="Genomic_DNA"/>
</dbReference>